<dbReference type="SUPFAM" id="SSF57850">
    <property type="entry name" value="RING/U-box"/>
    <property type="match status" value="1"/>
</dbReference>
<keyword evidence="4" id="KW-0597">Phosphoprotein</keyword>
<reference evidence="15" key="1">
    <citation type="journal article" date="2008" name="Nature">
        <title>The amphioxus genome and the evolution of the chordate karyotype.</title>
        <authorList>
            <consortium name="US DOE Joint Genome Institute (JGI-PGF)"/>
            <person name="Putnam N.H."/>
            <person name="Butts T."/>
            <person name="Ferrier D.E.K."/>
            <person name="Furlong R.F."/>
            <person name="Hellsten U."/>
            <person name="Kawashima T."/>
            <person name="Robinson-Rechavi M."/>
            <person name="Shoguchi E."/>
            <person name="Terry A."/>
            <person name="Yu J.-K."/>
            <person name="Benito-Gutierrez E.L."/>
            <person name="Dubchak I."/>
            <person name="Garcia-Fernandez J."/>
            <person name="Gibson-Brown J.J."/>
            <person name="Grigoriev I.V."/>
            <person name="Horton A.C."/>
            <person name="de Jong P.J."/>
            <person name="Jurka J."/>
            <person name="Kapitonov V.V."/>
            <person name="Kohara Y."/>
            <person name="Kuroki Y."/>
            <person name="Lindquist E."/>
            <person name="Lucas S."/>
            <person name="Osoegawa K."/>
            <person name="Pennacchio L.A."/>
            <person name="Salamov A.A."/>
            <person name="Satou Y."/>
            <person name="Sauka-Spengler T."/>
            <person name="Schmutz J."/>
            <person name="Shin-I T."/>
            <person name="Toyoda A."/>
            <person name="Bronner-Fraser M."/>
            <person name="Fujiyama A."/>
            <person name="Holland L.Z."/>
            <person name="Holland P.W.H."/>
            <person name="Satoh N."/>
            <person name="Rokhsar D.S."/>
        </authorList>
    </citation>
    <scope>NUCLEOTIDE SEQUENCE [LARGE SCALE GENOMIC DNA]</scope>
    <source>
        <strain evidence="15">S238N-H82</strain>
        <tissue evidence="15">Testes</tissue>
    </source>
</reference>
<evidence type="ECO:0000256" key="11">
    <source>
        <dbReference type="SAM" id="Coils"/>
    </source>
</evidence>
<dbReference type="AlphaFoldDB" id="C3YHI4"/>
<evidence type="ECO:0000259" key="13">
    <source>
        <dbReference type="PROSITE" id="PS50089"/>
    </source>
</evidence>
<evidence type="ECO:0000256" key="2">
    <source>
        <dbReference type="ARBA" id="ARBA00008518"/>
    </source>
</evidence>
<feature type="region of interest" description="Disordered" evidence="12">
    <location>
        <begin position="323"/>
        <end position="377"/>
    </location>
</feature>
<dbReference type="InParanoid" id="C3YHI4"/>
<evidence type="ECO:0000256" key="1">
    <source>
        <dbReference type="ARBA" id="ARBA00000900"/>
    </source>
</evidence>
<dbReference type="InterPro" id="IPR017907">
    <property type="entry name" value="Znf_RING_CS"/>
</dbReference>
<dbReference type="PROSITE" id="PS50119">
    <property type="entry name" value="ZF_BBOX"/>
    <property type="match status" value="1"/>
</dbReference>
<dbReference type="Pfam" id="PF00643">
    <property type="entry name" value="zf-B_box"/>
    <property type="match status" value="1"/>
</dbReference>
<feature type="repeat" description="NHL" evidence="10">
    <location>
        <begin position="361"/>
        <end position="401"/>
    </location>
</feature>
<evidence type="ECO:0000313" key="15">
    <source>
        <dbReference type="EMBL" id="EEN59971.1"/>
    </source>
</evidence>
<evidence type="ECO:0000256" key="6">
    <source>
        <dbReference type="ARBA" id="ARBA00022737"/>
    </source>
</evidence>
<dbReference type="PROSITE" id="PS51125">
    <property type="entry name" value="NHL"/>
    <property type="match status" value="3"/>
</dbReference>
<dbReference type="FunFam" id="2.120.10.30:FF:000064">
    <property type="entry name" value="Uncharacterized protein"/>
    <property type="match status" value="1"/>
</dbReference>
<dbReference type="FunCoup" id="C3YHI4">
    <property type="interactions" value="476"/>
</dbReference>
<feature type="domain" description="B box-type" evidence="14">
    <location>
        <begin position="121"/>
        <end position="162"/>
    </location>
</feature>
<sequence>MDRWASGTVTLERLCHKLKDKKMAASPSSLGTHFREELTCSICLELFTRPKVLPCQHTFCQDCLQDHAGRERAFQCPNCRQQVRLPPQGVAGLPDNYLVTSLCERLQNQATLSGETREQPQSGNRCSFHPSEVLELYCKHCQIPICKQCLEEAHDDHRTTTIKKAAQERSSTVQTLISEGRNIMEGYLSFLRSLREEEKTLNEQKQQRDNSIIQAYNQMVQNLTERKEHLLSESQQSHRESLEKIQPERDRVLADINELSAACDRAEQELQLGWVEILSQQRTVTEVVGKYRGKAAPTPVQTQPAVFQPTDTPVPVLGHVTVPSQLSSPIPAAHSNGAAEGTGHHHGNQRQEEPQSQKVTFGGSGSETGQFRDPHGVTVSDEGEIFVADWGNQRIQVFALQGTFVRQFPTVVSGEEEMDPYDVAMDGEGNLWVVGRIESAEFAVQYNKQGRVLRNFELQRTWCARGVAVDTRRNHILITQTTGDGGNNHGEVLVFRPDGTLVKTVGQQQGMRNPLYITVDGEGNILVSDYWFNHCVYVYSQDGQFLFQFGGEGSGEGQLGCPHGICTDRAGNIIVADTGNSRVEMFDKTGKFIKHITTDMGPEAVAMAPQGQLVVTDTMYNTVSIFPTY</sequence>
<accession>C3YHI4</accession>
<feature type="repeat" description="NHL" evidence="10">
    <location>
        <begin position="546"/>
        <end position="589"/>
    </location>
</feature>
<organism>
    <name type="scientific">Branchiostoma floridae</name>
    <name type="common">Florida lancelet</name>
    <name type="synonym">Amphioxus</name>
    <dbReference type="NCBI Taxonomy" id="7739"/>
    <lineage>
        <taxon>Eukaryota</taxon>
        <taxon>Metazoa</taxon>
        <taxon>Chordata</taxon>
        <taxon>Cephalochordata</taxon>
        <taxon>Leptocardii</taxon>
        <taxon>Amphioxiformes</taxon>
        <taxon>Branchiostomatidae</taxon>
        <taxon>Branchiostoma</taxon>
    </lineage>
</organism>
<dbReference type="InterPro" id="IPR013083">
    <property type="entry name" value="Znf_RING/FYVE/PHD"/>
</dbReference>
<dbReference type="eggNOG" id="KOG2177">
    <property type="taxonomic scope" value="Eukaryota"/>
</dbReference>
<dbReference type="InterPro" id="IPR000315">
    <property type="entry name" value="Znf_B-box"/>
</dbReference>
<dbReference type="CDD" id="cd19756">
    <property type="entry name" value="Bbox2"/>
    <property type="match status" value="1"/>
</dbReference>
<feature type="coiled-coil region" evidence="11">
    <location>
        <begin position="191"/>
        <end position="269"/>
    </location>
</feature>
<keyword evidence="7 9" id="KW-0863">Zinc-finger</keyword>
<evidence type="ECO:0000256" key="7">
    <source>
        <dbReference type="ARBA" id="ARBA00022771"/>
    </source>
</evidence>
<keyword evidence="6" id="KW-0677">Repeat</keyword>
<dbReference type="PROSITE" id="PS00518">
    <property type="entry name" value="ZF_RING_1"/>
    <property type="match status" value="1"/>
</dbReference>
<dbReference type="FunFam" id="2.40.10.500:FF:000001">
    <property type="entry name" value="tripartite motif-containing protein 3-like"/>
    <property type="match status" value="1"/>
</dbReference>
<dbReference type="Pfam" id="PF13445">
    <property type="entry name" value="zf-RING_UBOX"/>
    <property type="match status" value="1"/>
</dbReference>
<dbReference type="Gene3D" id="3.30.160.60">
    <property type="entry name" value="Classic Zinc Finger"/>
    <property type="match status" value="1"/>
</dbReference>
<dbReference type="GO" id="GO:0008270">
    <property type="term" value="F:zinc ion binding"/>
    <property type="evidence" value="ECO:0007669"/>
    <property type="project" value="UniProtKB-KW"/>
</dbReference>
<dbReference type="Gene3D" id="3.30.40.10">
    <property type="entry name" value="Zinc/RING finger domain, C3HC4 (zinc finger)"/>
    <property type="match status" value="1"/>
</dbReference>
<dbReference type="PANTHER" id="PTHR24104:SF50">
    <property type="entry name" value="SMP-30_GLUCONOLACTONASE_LRE-LIKE REGION DOMAIN-CONTAINING PROTEIN"/>
    <property type="match status" value="1"/>
</dbReference>
<dbReference type="InterPro" id="IPR001841">
    <property type="entry name" value="Znf_RING"/>
</dbReference>
<dbReference type="SMART" id="SM00184">
    <property type="entry name" value="RING"/>
    <property type="match status" value="1"/>
</dbReference>
<dbReference type="Gene3D" id="2.120.10.30">
    <property type="entry name" value="TolB, C-terminal domain"/>
    <property type="match status" value="2"/>
</dbReference>
<comment type="similarity">
    <text evidence="2">Belongs to the TRIM/RBCC family.</text>
</comment>
<evidence type="ECO:0000256" key="3">
    <source>
        <dbReference type="ARBA" id="ARBA00012483"/>
    </source>
</evidence>
<evidence type="ECO:0000259" key="14">
    <source>
        <dbReference type="PROSITE" id="PS50119"/>
    </source>
</evidence>
<evidence type="ECO:0000256" key="8">
    <source>
        <dbReference type="ARBA" id="ARBA00022833"/>
    </source>
</evidence>
<dbReference type="PROSITE" id="PS50089">
    <property type="entry name" value="ZF_RING_2"/>
    <property type="match status" value="1"/>
</dbReference>
<dbReference type="FunFam" id="3.30.160.60:FF:002399">
    <property type="entry name" value="Predicted protein"/>
    <property type="match status" value="1"/>
</dbReference>
<dbReference type="SUPFAM" id="SSF63829">
    <property type="entry name" value="Calcium-dependent phosphotriesterase"/>
    <property type="match status" value="1"/>
</dbReference>
<protein>
    <recommendedName>
        <fullName evidence="3">RING-type E3 ubiquitin transferase</fullName>
        <ecNumber evidence="3">2.3.2.27</ecNumber>
    </recommendedName>
</protein>
<evidence type="ECO:0000256" key="4">
    <source>
        <dbReference type="ARBA" id="ARBA00022553"/>
    </source>
</evidence>
<dbReference type="FunFam" id="3.30.40.10:FF:000623">
    <property type="entry name" value="Uncharacterized protein, isoform A"/>
    <property type="match status" value="1"/>
</dbReference>
<dbReference type="CDD" id="cd05819">
    <property type="entry name" value="NHL"/>
    <property type="match status" value="1"/>
</dbReference>
<dbReference type="SUPFAM" id="SSF57845">
    <property type="entry name" value="B-box zinc-binding domain"/>
    <property type="match status" value="1"/>
</dbReference>
<evidence type="ECO:0000256" key="10">
    <source>
        <dbReference type="PROSITE-ProRule" id="PRU00504"/>
    </source>
</evidence>
<keyword evidence="8" id="KW-0862">Zinc</keyword>
<dbReference type="InterPro" id="IPR001258">
    <property type="entry name" value="NHL_repeat"/>
</dbReference>
<dbReference type="InterPro" id="IPR011042">
    <property type="entry name" value="6-blade_b-propeller_TolB-like"/>
</dbReference>
<name>C3YHI4_BRAFL</name>
<dbReference type="PANTHER" id="PTHR24104">
    <property type="entry name" value="E3 UBIQUITIN-PROTEIN LIGASE NHLRC1-RELATED"/>
    <property type="match status" value="1"/>
</dbReference>
<dbReference type="Pfam" id="PF01436">
    <property type="entry name" value="NHL"/>
    <property type="match status" value="2"/>
</dbReference>
<gene>
    <name evidence="15" type="ORF">BRAFLDRAFT_71752</name>
</gene>
<dbReference type="SMART" id="SM00336">
    <property type="entry name" value="BBOX"/>
    <property type="match status" value="1"/>
</dbReference>
<comment type="catalytic activity">
    <reaction evidence="1">
        <text>S-ubiquitinyl-[E2 ubiquitin-conjugating enzyme]-L-cysteine + [acceptor protein]-L-lysine = [E2 ubiquitin-conjugating enzyme]-L-cysteine + N(6)-ubiquitinyl-[acceptor protein]-L-lysine.</text>
        <dbReference type="EC" id="2.3.2.27"/>
    </reaction>
</comment>
<proteinExistence type="inferred from homology"/>
<feature type="repeat" description="NHL" evidence="10">
    <location>
        <begin position="499"/>
        <end position="542"/>
    </location>
</feature>
<evidence type="ECO:0000256" key="12">
    <source>
        <dbReference type="SAM" id="MobiDB-lite"/>
    </source>
</evidence>
<evidence type="ECO:0000256" key="5">
    <source>
        <dbReference type="ARBA" id="ARBA00022723"/>
    </source>
</evidence>
<dbReference type="GO" id="GO:0061630">
    <property type="term" value="F:ubiquitin protein ligase activity"/>
    <property type="evidence" value="ECO:0007669"/>
    <property type="project" value="UniProtKB-EC"/>
</dbReference>
<evidence type="ECO:0000256" key="9">
    <source>
        <dbReference type="PROSITE-ProRule" id="PRU00024"/>
    </source>
</evidence>
<keyword evidence="11" id="KW-0175">Coiled coil</keyword>
<dbReference type="InterPro" id="IPR027370">
    <property type="entry name" value="Znf-RING_euk"/>
</dbReference>
<keyword evidence="5" id="KW-0479">Metal-binding</keyword>
<dbReference type="InterPro" id="IPR050952">
    <property type="entry name" value="TRIM-NHL_E3_ligases"/>
</dbReference>
<dbReference type="CDD" id="cd16609">
    <property type="entry name" value="RING-HC_TRIM65_C-IV"/>
    <property type="match status" value="1"/>
</dbReference>
<dbReference type="EMBL" id="GG666514">
    <property type="protein sequence ID" value="EEN59971.1"/>
    <property type="molecule type" value="Genomic_DNA"/>
</dbReference>
<dbReference type="EC" id="2.3.2.27" evidence="3"/>
<feature type="domain" description="RING-type" evidence="13">
    <location>
        <begin position="40"/>
        <end position="80"/>
    </location>
</feature>